<accession>A0A147K0U9</accession>
<dbReference type="SMART" id="SM00873">
    <property type="entry name" value="B3_4"/>
    <property type="match status" value="1"/>
</dbReference>
<organism evidence="2 3">
    <name type="scientific">Hadarchaeum yellowstonense</name>
    <dbReference type="NCBI Taxonomy" id="1776334"/>
    <lineage>
        <taxon>Archaea</taxon>
        <taxon>Methanobacteriati</taxon>
        <taxon>Candidatus Hadarchaeota</taxon>
        <taxon>Candidatus Hadarchaeia</taxon>
        <taxon>Candidatus Hadarchaeales</taxon>
        <taxon>Candidatus Hadarchaeaceae</taxon>
        <taxon>Candidatus Hadarchaeum</taxon>
    </lineage>
</organism>
<sequence>MKLDPKVTEKYPGFIAGYVTASGVTVEPTVEGLVERKRQVLSDIKARLGAVDLGELPEVKCYRDFFRAMGADPSSHRPAPEYLVKRALDDRFPSINNVVDSCLLATVEHWVSAGVYDLEKVKGELRTTLASDTAPFELIDGRKLGPKPGEVILRDDQRVLSAYTLGDAKATMVTYKTSRIIIVVWNAPGISRERVEAAVNSLAVYARRYCGGHVEKAEVL</sequence>
<proteinExistence type="predicted"/>
<dbReference type="PANTHER" id="PTHR39209">
    <property type="match status" value="1"/>
</dbReference>
<dbReference type="EMBL" id="LQMQ01000005">
    <property type="protein sequence ID" value="KUO42504.1"/>
    <property type="molecule type" value="Genomic_DNA"/>
</dbReference>
<evidence type="ECO:0000313" key="2">
    <source>
        <dbReference type="EMBL" id="KUO42504.1"/>
    </source>
</evidence>
<dbReference type="AlphaFoldDB" id="A0A147K0U9"/>
<comment type="caution">
    <text evidence="2">The sequence shown here is derived from an EMBL/GenBank/DDBJ whole genome shotgun (WGS) entry which is preliminary data.</text>
</comment>
<dbReference type="GO" id="GO:0004826">
    <property type="term" value="F:phenylalanine-tRNA ligase activity"/>
    <property type="evidence" value="ECO:0007669"/>
    <property type="project" value="InterPro"/>
</dbReference>
<name>A0A147K0U9_HADYE</name>
<evidence type="ECO:0000313" key="3">
    <source>
        <dbReference type="Proteomes" id="UP000074294"/>
    </source>
</evidence>
<dbReference type="Proteomes" id="UP000074294">
    <property type="component" value="Unassembled WGS sequence"/>
</dbReference>
<dbReference type="Pfam" id="PF03483">
    <property type="entry name" value="B3_4"/>
    <property type="match status" value="1"/>
</dbReference>
<gene>
    <name evidence="2" type="ORF">APZ16_04225</name>
</gene>
<evidence type="ECO:0000259" key="1">
    <source>
        <dbReference type="SMART" id="SM00873"/>
    </source>
</evidence>
<dbReference type="SUPFAM" id="SSF56037">
    <property type="entry name" value="PheT/TilS domain"/>
    <property type="match status" value="1"/>
</dbReference>
<dbReference type="InterPro" id="IPR020825">
    <property type="entry name" value="Phe-tRNA_synthase-like_B3/B4"/>
</dbReference>
<dbReference type="STRING" id="1776334.APZ16_04225"/>
<dbReference type="GO" id="GO:0003723">
    <property type="term" value="F:RNA binding"/>
    <property type="evidence" value="ECO:0007669"/>
    <property type="project" value="InterPro"/>
</dbReference>
<reference evidence="2 3" key="1">
    <citation type="journal article" date="2016" name="Nat. Microbiol.">
        <title>Genomic inference of the metabolism of cosmopolitan subsurface Archaea, Hadesarchaea.</title>
        <authorList>
            <person name="Baker B.J."/>
            <person name="Saw J.H."/>
            <person name="Lind A.E."/>
            <person name="Lazar C.S."/>
            <person name="Hinrichs K.-U."/>
            <person name="Teske A.P."/>
            <person name="Ettema T.J."/>
        </authorList>
    </citation>
    <scope>NUCLEOTIDE SEQUENCE [LARGE SCALE GENOMIC DNA]</scope>
</reference>
<protein>
    <recommendedName>
        <fullName evidence="1">B3/B4 tRNA-binding domain-containing protein</fullName>
    </recommendedName>
</protein>
<dbReference type="PANTHER" id="PTHR39209:SF2">
    <property type="entry name" value="CYTOPLASMIC PROTEIN"/>
    <property type="match status" value="1"/>
</dbReference>
<feature type="domain" description="B3/B4 tRNA-binding" evidence="1">
    <location>
        <begin position="60"/>
        <end position="211"/>
    </location>
</feature>
<dbReference type="Gene3D" id="3.50.40.10">
    <property type="entry name" value="Phenylalanyl-trna Synthetase, Chain B, domain 3"/>
    <property type="match status" value="1"/>
</dbReference>
<dbReference type="InterPro" id="IPR005146">
    <property type="entry name" value="B3/B4_tRNA-bd"/>
</dbReference>